<dbReference type="Pfam" id="PF14274">
    <property type="entry name" value="BT_3044-like_C"/>
    <property type="match status" value="1"/>
</dbReference>
<dbReference type="RefSeq" id="WP_065537602.1">
    <property type="nucleotide sequence ID" value="NZ_CAPDLJ010000015.1"/>
</dbReference>
<dbReference type="EMBL" id="CP015401">
    <property type="protein sequence ID" value="ANU56312.1"/>
    <property type="molecule type" value="Genomic_DNA"/>
</dbReference>
<dbReference type="Pfam" id="PF08522">
    <property type="entry name" value="BT_3987-like_N"/>
    <property type="match status" value="1"/>
</dbReference>
<sequence length="323" mass="37216">MTQFRYKKYRLIGVVLVLLSFGLGACDRLEDELFEKNSYIVRNGWQDYELTVTEDNMAVLPIYFGVNGTSANDKDITVTMEVDQDTLDRYNWEKYKNQTSLYYKILSPETYVFDNSSWTIPRGELNASAYITIDLTKISQVGSLYDDYVLPLRISSSIGEPMGKSKYTKVLAHIGFKNNYSGIYSGKGVVTQQGTSYTTETTSTHLYAINNDVCYMFVGEKTRLNTADYLDYVVEIHRDMFGNITLVSKNPDLQFNPYSAKLTRKYTHNYTDQRYYTEVTTIEMSYAYVDNTQGEPLKMTFDGTFSMSRDVLRVEYPDVDVEE</sequence>
<dbReference type="PROSITE" id="PS51257">
    <property type="entry name" value="PROKAR_LIPOPROTEIN"/>
    <property type="match status" value="1"/>
</dbReference>
<evidence type="ECO:0000259" key="2">
    <source>
        <dbReference type="Pfam" id="PF14274"/>
    </source>
</evidence>
<evidence type="ECO:0000259" key="1">
    <source>
        <dbReference type="Pfam" id="PF08522"/>
    </source>
</evidence>
<dbReference type="InterPro" id="IPR013728">
    <property type="entry name" value="BT_3987-like_N"/>
</dbReference>
<organism evidence="3 4">
    <name type="scientific">Bacteroides caecimuris</name>
    <dbReference type="NCBI Taxonomy" id="1796613"/>
    <lineage>
        <taxon>Bacteria</taxon>
        <taxon>Pseudomonadati</taxon>
        <taxon>Bacteroidota</taxon>
        <taxon>Bacteroidia</taxon>
        <taxon>Bacteroidales</taxon>
        <taxon>Bacteroidaceae</taxon>
        <taxon>Bacteroides</taxon>
    </lineage>
</organism>
<dbReference type="AlphaFoldDB" id="A0A1C7GXL5"/>
<evidence type="ECO:0000313" key="3">
    <source>
        <dbReference type="EMBL" id="ANU56312.1"/>
    </source>
</evidence>
<keyword evidence="4" id="KW-1185">Reference proteome</keyword>
<accession>A0A1C7GXL5</accession>
<dbReference type="OrthoDB" id="631410at2"/>
<evidence type="ECO:0000313" key="4">
    <source>
        <dbReference type="Proteomes" id="UP000092631"/>
    </source>
</evidence>
<reference evidence="4" key="1">
    <citation type="submission" date="2016-04" db="EMBL/GenBank/DDBJ databases">
        <title>Complete Genome Sequences of Twelve Strains of a Stable Defined Moderately Diverse Mouse Microbiota 2 (sDMDMm2).</title>
        <authorList>
            <person name="Uchimura Y."/>
            <person name="Wyss M."/>
            <person name="Brugiroux S."/>
            <person name="Limenitakis J.P."/>
            <person name="Stecher B."/>
            <person name="McCoy K.D."/>
            <person name="Macpherson A.J."/>
        </authorList>
    </citation>
    <scope>NUCLEOTIDE SEQUENCE [LARGE SCALE GENOMIC DNA]</scope>
    <source>
        <strain evidence="4">I48</strain>
    </source>
</reference>
<feature type="domain" description="BT-3044-like C-terminal" evidence="2">
    <location>
        <begin position="168"/>
        <end position="305"/>
    </location>
</feature>
<dbReference type="KEGG" id="bcae:A4V03_00955"/>
<proteinExistence type="predicted"/>
<protein>
    <submittedName>
        <fullName evidence="3">Uncharacterized protein</fullName>
    </submittedName>
</protein>
<name>A0A1C7GXL5_9BACE</name>
<feature type="domain" description="BT-3987-like N-terminal" evidence="1">
    <location>
        <begin position="37"/>
        <end position="157"/>
    </location>
</feature>
<dbReference type="Proteomes" id="UP000092631">
    <property type="component" value="Chromosome"/>
</dbReference>
<dbReference type="InterPro" id="IPR025371">
    <property type="entry name" value="BT_3044-like_C"/>
</dbReference>
<gene>
    <name evidence="3" type="ORF">A4V03_00955</name>
</gene>
<dbReference type="GeneID" id="82185701"/>
<dbReference type="Gene3D" id="2.60.40.1740">
    <property type="entry name" value="hypothetical protein (bacova_03559)"/>
    <property type="match status" value="1"/>
</dbReference>
<dbReference type="Gene3D" id="2.40.128.440">
    <property type="entry name" value="Uncharacterised protein PF14274, DUF4361"/>
    <property type="match status" value="1"/>
</dbReference>